<feature type="compositionally biased region" description="Polar residues" evidence="2">
    <location>
        <begin position="79"/>
        <end position="107"/>
    </location>
</feature>
<evidence type="ECO:0000259" key="4">
    <source>
        <dbReference type="Pfam" id="PF01106"/>
    </source>
</evidence>
<feature type="domain" description="NIF system FeS cluster assembly NifU C-terminal" evidence="4">
    <location>
        <begin position="179"/>
        <end position="207"/>
    </location>
</feature>
<evidence type="ECO:0000256" key="2">
    <source>
        <dbReference type="SAM" id="MobiDB-lite"/>
    </source>
</evidence>
<dbReference type="InterPro" id="IPR001075">
    <property type="entry name" value="NIF_FeS_clus_asmbl_NifU_C"/>
</dbReference>
<dbReference type="RefSeq" id="XP_026190078.1">
    <property type="nucleotide sequence ID" value="XM_026334293.1"/>
</dbReference>
<dbReference type="GO" id="GO:0051536">
    <property type="term" value="F:iron-sulfur cluster binding"/>
    <property type="evidence" value="ECO:0007669"/>
    <property type="project" value="InterPro"/>
</dbReference>
<accession>A0A6P6RQL5</accession>
<protein>
    <submittedName>
        <fullName evidence="6">Uncharacterized protein LOC34623231</fullName>
    </submittedName>
</protein>
<dbReference type="Gene3D" id="3.30.300.130">
    <property type="entry name" value="Fe-S cluster assembly (FSCA)"/>
    <property type="match status" value="1"/>
</dbReference>
<organism evidence="5 6">
    <name type="scientific">Cyclospora cayetanensis</name>
    <dbReference type="NCBI Taxonomy" id="88456"/>
    <lineage>
        <taxon>Eukaryota</taxon>
        <taxon>Sar</taxon>
        <taxon>Alveolata</taxon>
        <taxon>Apicomplexa</taxon>
        <taxon>Conoidasida</taxon>
        <taxon>Coccidia</taxon>
        <taxon>Eucoccidiorida</taxon>
        <taxon>Eimeriorina</taxon>
        <taxon>Eimeriidae</taxon>
        <taxon>Cyclospora</taxon>
    </lineage>
</organism>
<feature type="signal peptide" evidence="3">
    <location>
        <begin position="1"/>
        <end position="24"/>
    </location>
</feature>
<evidence type="ECO:0000256" key="3">
    <source>
        <dbReference type="SAM" id="SignalP"/>
    </source>
</evidence>
<sequence length="299" mass="31016">MGFLKLSLALHGVLVALTARSTDALARGTLCKTPFAFVGKYASAQAVPRAAAAVGCRHLTSDFSAAATAAGGGDERGHQTGTPSERQHQHLSQQEARGTSGDRSVTEASEEEIGGQQAPRQCLLDSHARNPTLTATEEELSAEAEDVSSGGDRVPLTAEAVEEVLREIQPMLRSHGGAGACVGCPSSSVTLRNGIEATLREVWPGVEVLEASPSFERNADVAEAVVNAETVGDALSAILPAIEQMGGSLSIADTENGGVSLLYEGPNAITVKYGLEMELRDKLPGGLDTVTVEARESDA</sequence>
<name>A0A6P6RQL5_9EIME</name>
<dbReference type="PANTHER" id="PTHR11178">
    <property type="entry name" value="IRON-SULFUR CLUSTER SCAFFOLD PROTEIN NFU-RELATED"/>
    <property type="match status" value="1"/>
</dbReference>
<keyword evidence="3" id="KW-0732">Signal</keyword>
<evidence type="ECO:0000313" key="6">
    <source>
        <dbReference type="RefSeq" id="XP_026190078.1"/>
    </source>
</evidence>
<evidence type="ECO:0000256" key="1">
    <source>
        <dbReference type="ARBA" id="ARBA00006420"/>
    </source>
</evidence>
<dbReference type="Proteomes" id="UP000515125">
    <property type="component" value="Unplaced"/>
</dbReference>
<reference evidence="6" key="1">
    <citation type="submission" date="2025-08" db="UniProtKB">
        <authorList>
            <consortium name="RefSeq"/>
        </authorList>
    </citation>
    <scope>IDENTIFICATION</scope>
</reference>
<gene>
    <name evidence="6" type="primary">LOC34623231</name>
</gene>
<proteinExistence type="inferred from homology"/>
<dbReference type="Pfam" id="PF01106">
    <property type="entry name" value="NifU"/>
    <property type="match status" value="1"/>
</dbReference>
<evidence type="ECO:0000313" key="5">
    <source>
        <dbReference type="Proteomes" id="UP000515125"/>
    </source>
</evidence>
<keyword evidence="5" id="KW-1185">Reference proteome</keyword>
<dbReference type="GO" id="GO:0005506">
    <property type="term" value="F:iron ion binding"/>
    <property type="evidence" value="ECO:0007669"/>
    <property type="project" value="InterPro"/>
</dbReference>
<feature type="chain" id="PRO_5028335489" evidence="3">
    <location>
        <begin position="25"/>
        <end position="299"/>
    </location>
</feature>
<feature type="region of interest" description="Disordered" evidence="2">
    <location>
        <begin position="68"/>
        <end position="124"/>
    </location>
</feature>
<dbReference type="AlphaFoldDB" id="A0A6P6RQL5"/>
<dbReference type="PANTHER" id="PTHR11178:SF1">
    <property type="entry name" value="NFU1 IRON-SULFUR CLUSTER SCAFFOLD HOMOLOG, MITOCHONDRIAL"/>
    <property type="match status" value="1"/>
</dbReference>
<comment type="similarity">
    <text evidence="1">Belongs to the NifU family.</text>
</comment>
<dbReference type="GO" id="GO:0016226">
    <property type="term" value="P:iron-sulfur cluster assembly"/>
    <property type="evidence" value="ECO:0007669"/>
    <property type="project" value="InterPro"/>
</dbReference>
<dbReference type="InterPro" id="IPR034904">
    <property type="entry name" value="FSCA_dom_sf"/>
</dbReference>
<dbReference type="GeneID" id="34623231"/>
<dbReference type="OrthoDB" id="565552at2759"/>
<dbReference type="SUPFAM" id="SSF117916">
    <property type="entry name" value="Fe-S cluster assembly (FSCA) domain-like"/>
    <property type="match status" value="1"/>
</dbReference>